<proteinExistence type="predicted"/>
<organism evidence="2 3">
    <name type="scientific">Sporosarcina koreensis</name>
    <dbReference type="NCBI Taxonomy" id="334735"/>
    <lineage>
        <taxon>Bacteria</taxon>
        <taxon>Bacillati</taxon>
        <taxon>Bacillota</taxon>
        <taxon>Bacilli</taxon>
        <taxon>Bacillales</taxon>
        <taxon>Caryophanaceae</taxon>
        <taxon>Sporosarcina</taxon>
    </lineage>
</organism>
<evidence type="ECO:0000313" key="3">
    <source>
        <dbReference type="Proteomes" id="UP001596071"/>
    </source>
</evidence>
<dbReference type="Pfam" id="PF03483">
    <property type="entry name" value="B3_4"/>
    <property type="match status" value="1"/>
</dbReference>
<evidence type="ECO:0000313" key="2">
    <source>
        <dbReference type="EMBL" id="MFC5602352.1"/>
    </source>
</evidence>
<feature type="domain" description="B3/B4 tRNA-binding" evidence="1">
    <location>
        <begin position="62"/>
        <end position="212"/>
    </location>
</feature>
<dbReference type="Proteomes" id="UP001596071">
    <property type="component" value="Unassembled WGS sequence"/>
</dbReference>
<keyword evidence="3" id="KW-1185">Reference proteome</keyword>
<name>A0ABW0TTK2_9BACL</name>
<gene>
    <name evidence="2" type="ORF">ACFPTP_03890</name>
</gene>
<dbReference type="InterPro" id="IPR020825">
    <property type="entry name" value="Phe-tRNA_synthase-like_B3/B4"/>
</dbReference>
<dbReference type="SMART" id="SM00873">
    <property type="entry name" value="B3_4"/>
    <property type="match status" value="1"/>
</dbReference>
<dbReference type="InterPro" id="IPR005146">
    <property type="entry name" value="B3/B4_tRNA-bd"/>
</dbReference>
<reference evidence="3" key="1">
    <citation type="journal article" date="2019" name="Int. J. Syst. Evol. Microbiol.">
        <title>The Global Catalogue of Microorganisms (GCM) 10K type strain sequencing project: providing services to taxonomists for standard genome sequencing and annotation.</title>
        <authorList>
            <consortium name="The Broad Institute Genomics Platform"/>
            <consortium name="The Broad Institute Genome Sequencing Center for Infectious Disease"/>
            <person name="Wu L."/>
            <person name="Ma J."/>
        </authorList>
    </citation>
    <scope>NUCLEOTIDE SEQUENCE [LARGE SCALE GENOMIC DNA]</scope>
    <source>
        <strain evidence="3">KACC 11299</strain>
    </source>
</reference>
<accession>A0ABW0TTK2</accession>
<evidence type="ECO:0000259" key="1">
    <source>
        <dbReference type="SMART" id="SM00873"/>
    </source>
</evidence>
<comment type="caution">
    <text evidence="2">The sequence shown here is derived from an EMBL/GenBank/DDBJ whole genome shotgun (WGS) entry which is preliminary data.</text>
</comment>
<sequence length="237" mass="27083">MKITIDKNLFQQVPSLKLGIIHYTKITVSESPQMLKGRLQLFQEQLYFELDKKPLTDFQGVKEWRETWKTFGADPNRYRPSVEALYRRIKKQNYLQTVHTAVDLNTFFSLQYEIPAGIYDLTKIVGDIHLTVGGEDEGYDGLNGRFNSLNHILQLKDDYSPFGSPYVDSVRTAVTEESIEAMHVLFIRPSMAREEALQLTTACGNMFTSISGGEASCYVVDQKNPSLLLKKTDPFRL</sequence>
<dbReference type="Gene3D" id="3.50.40.10">
    <property type="entry name" value="Phenylalanyl-trna Synthetase, Chain B, domain 3"/>
    <property type="match status" value="1"/>
</dbReference>
<dbReference type="PANTHER" id="PTHR39209:SF2">
    <property type="entry name" value="CYTOPLASMIC PROTEIN"/>
    <property type="match status" value="1"/>
</dbReference>
<dbReference type="RefSeq" id="WP_381442355.1">
    <property type="nucleotide sequence ID" value="NZ_JBHSNP010000009.1"/>
</dbReference>
<protein>
    <submittedName>
        <fullName evidence="2">B3/4 domain-containing protein</fullName>
    </submittedName>
</protein>
<dbReference type="PANTHER" id="PTHR39209">
    <property type="match status" value="1"/>
</dbReference>
<dbReference type="SUPFAM" id="SSF56037">
    <property type="entry name" value="PheT/TilS domain"/>
    <property type="match status" value="1"/>
</dbReference>
<dbReference type="EMBL" id="JBHSNP010000009">
    <property type="protein sequence ID" value="MFC5602352.1"/>
    <property type="molecule type" value="Genomic_DNA"/>
</dbReference>